<accession>A0A2L0EN19</accession>
<dbReference type="GO" id="GO:0003700">
    <property type="term" value="F:DNA-binding transcription factor activity"/>
    <property type="evidence" value="ECO:0007669"/>
    <property type="project" value="InterPro"/>
</dbReference>
<dbReference type="Pfam" id="PF12840">
    <property type="entry name" value="HTH_20"/>
    <property type="match status" value="1"/>
</dbReference>
<dbReference type="EMBL" id="CP012673">
    <property type="protein sequence ID" value="AUX40652.1"/>
    <property type="molecule type" value="Genomic_DNA"/>
</dbReference>
<dbReference type="Proteomes" id="UP000238348">
    <property type="component" value="Chromosome"/>
</dbReference>
<dbReference type="Gene3D" id="1.10.10.10">
    <property type="entry name" value="Winged helix-like DNA-binding domain superfamily/Winged helix DNA-binding domain"/>
    <property type="match status" value="1"/>
</dbReference>
<dbReference type="PANTHER" id="PTHR33154:SF33">
    <property type="entry name" value="TRANSCRIPTIONAL REPRESSOR SDPR"/>
    <property type="match status" value="1"/>
</dbReference>
<dbReference type="InterPro" id="IPR001845">
    <property type="entry name" value="HTH_ArsR_DNA-bd_dom"/>
</dbReference>
<gene>
    <name evidence="5" type="primary">arsR</name>
    <name evidence="5" type="ORF">SOCE26_020530</name>
</gene>
<name>A0A2L0EN19_SORCE</name>
<keyword evidence="2" id="KW-0238">DNA-binding</keyword>
<feature type="domain" description="HTH arsR-type" evidence="4">
    <location>
        <begin position="11"/>
        <end position="108"/>
    </location>
</feature>
<dbReference type="SUPFAM" id="SSF46785">
    <property type="entry name" value="Winged helix' DNA-binding domain"/>
    <property type="match status" value="1"/>
</dbReference>
<dbReference type="InterPro" id="IPR036390">
    <property type="entry name" value="WH_DNA-bd_sf"/>
</dbReference>
<evidence type="ECO:0000313" key="5">
    <source>
        <dbReference type="EMBL" id="AUX40652.1"/>
    </source>
</evidence>
<evidence type="ECO:0000256" key="3">
    <source>
        <dbReference type="ARBA" id="ARBA00023163"/>
    </source>
</evidence>
<dbReference type="SMART" id="SM00418">
    <property type="entry name" value="HTH_ARSR"/>
    <property type="match status" value="1"/>
</dbReference>
<protein>
    <submittedName>
        <fullName evidence="5">ArsR family transcriptional regulator</fullName>
    </submittedName>
</protein>
<dbReference type="PRINTS" id="PR00778">
    <property type="entry name" value="HTHARSR"/>
</dbReference>
<dbReference type="PROSITE" id="PS50987">
    <property type="entry name" value="HTH_ARSR_2"/>
    <property type="match status" value="1"/>
</dbReference>
<evidence type="ECO:0000259" key="4">
    <source>
        <dbReference type="PROSITE" id="PS50987"/>
    </source>
</evidence>
<sequence>MSDFVDASGFSDILIGVPNADVFAALANPIRRDLLVRLRGGPCAVNELARGFDVGRPAISEHLQVLRAARLVREEPRGRERYYHLDPRPLAEVETWLEAFTQYWDRRLEALDDLLNQEKPK</sequence>
<evidence type="ECO:0000256" key="2">
    <source>
        <dbReference type="ARBA" id="ARBA00023125"/>
    </source>
</evidence>
<organism evidence="5 6">
    <name type="scientific">Sorangium cellulosum</name>
    <name type="common">Polyangium cellulosum</name>
    <dbReference type="NCBI Taxonomy" id="56"/>
    <lineage>
        <taxon>Bacteria</taxon>
        <taxon>Pseudomonadati</taxon>
        <taxon>Myxococcota</taxon>
        <taxon>Polyangia</taxon>
        <taxon>Polyangiales</taxon>
        <taxon>Polyangiaceae</taxon>
        <taxon>Sorangium</taxon>
    </lineage>
</organism>
<evidence type="ECO:0000256" key="1">
    <source>
        <dbReference type="ARBA" id="ARBA00023015"/>
    </source>
</evidence>
<keyword evidence="1" id="KW-0805">Transcription regulation</keyword>
<dbReference type="PANTHER" id="PTHR33154">
    <property type="entry name" value="TRANSCRIPTIONAL REGULATOR, ARSR FAMILY"/>
    <property type="match status" value="1"/>
</dbReference>
<proteinExistence type="predicted"/>
<dbReference type="GO" id="GO:0003677">
    <property type="term" value="F:DNA binding"/>
    <property type="evidence" value="ECO:0007669"/>
    <property type="project" value="UniProtKB-KW"/>
</dbReference>
<reference evidence="5 6" key="1">
    <citation type="submission" date="2015-09" db="EMBL/GenBank/DDBJ databases">
        <title>Sorangium comparison.</title>
        <authorList>
            <person name="Zaburannyi N."/>
            <person name="Bunk B."/>
            <person name="Overmann J."/>
            <person name="Mueller R."/>
        </authorList>
    </citation>
    <scope>NUCLEOTIDE SEQUENCE [LARGE SCALE GENOMIC DNA]</scope>
    <source>
        <strain evidence="5 6">So ce26</strain>
    </source>
</reference>
<keyword evidence="3" id="KW-0804">Transcription</keyword>
<dbReference type="InterPro" id="IPR051081">
    <property type="entry name" value="HTH_MetalResp_TranReg"/>
</dbReference>
<dbReference type="InterPro" id="IPR036388">
    <property type="entry name" value="WH-like_DNA-bd_sf"/>
</dbReference>
<dbReference type="AlphaFoldDB" id="A0A2L0EN19"/>
<dbReference type="NCBIfam" id="NF033788">
    <property type="entry name" value="HTH_metalloreg"/>
    <property type="match status" value="1"/>
</dbReference>
<dbReference type="InterPro" id="IPR011991">
    <property type="entry name" value="ArsR-like_HTH"/>
</dbReference>
<dbReference type="CDD" id="cd00090">
    <property type="entry name" value="HTH_ARSR"/>
    <property type="match status" value="1"/>
</dbReference>
<evidence type="ECO:0000313" key="6">
    <source>
        <dbReference type="Proteomes" id="UP000238348"/>
    </source>
</evidence>